<dbReference type="SUPFAM" id="SSF52540">
    <property type="entry name" value="P-loop containing nucleoside triphosphate hydrolases"/>
    <property type="match status" value="2"/>
</dbReference>
<evidence type="ECO:0000313" key="5">
    <source>
        <dbReference type="EMBL" id="BAC44148.1"/>
    </source>
</evidence>
<feature type="compositionally biased region" description="Basic and acidic residues" evidence="3">
    <location>
        <begin position="288"/>
        <end position="307"/>
    </location>
</feature>
<dbReference type="KEGG" id="mpe:MYPE3570"/>
<feature type="domain" description="ABC transporter" evidence="4">
    <location>
        <begin position="4"/>
        <end position="254"/>
    </location>
</feature>
<dbReference type="InterPro" id="IPR051309">
    <property type="entry name" value="ABCF_ATPase"/>
</dbReference>
<protein>
    <submittedName>
        <fullName evidence="5">ABC transporter ATP-binding protein</fullName>
    </submittedName>
</protein>
<keyword evidence="1" id="KW-0547">Nucleotide-binding</keyword>
<dbReference type="PROSITE" id="PS50893">
    <property type="entry name" value="ABC_TRANSPORTER_2"/>
    <property type="match status" value="2"/>
</dbReference>
<evidence type="ECO:0000259" key="4">
    <source>
        <dbReference type="PROSITE" id="PS50893"/>
    </source>
</evidence>
<dbReference type="GO" id="GO:0005524">
    <property type="term" value="F:ATP binding"/>
    <property type="evidence" value="ECO:0007669"/>
    <property type="project" value="UniProtKB-KW"/>
</dbReference>
<dbReference type="CDD" id="cd03221">
    <property type="entry name" value="ABCF_EF-3"/>
    <property type="match status" value="2"/>
</dbReference>
<dbReference type="AlphaFoldDB" id="Q8EW48"/>
<dbReference type="eggNOG" id="COG0488">
    <property type="taxonomic scope" value="Bacteria"/>
</dbReference>
<sequence length="511" mass="58571">MSLLKISNLNYSIGEKTLYNDCSFVLNPKEHLGIVGKNGAGKSTLIKIINNKVSPDTIEMDWMQNIKIGHLDQYAEVPKEISVLDYLKTAFTYLYEIEAKMIELYEKSVEDPNLFDKAVEYQNILEHKDFYNLDVLIEKVSSGLGVIAIGLDKKISELSGGQRAKVILAKLLLEKPDVLLLDEPTNFLDKEHVDWLTEYLVNFDKTFVVISHNENFLSKITTHILEISNHKFTKFTGNYDSYLKQKELMVDDYAKRYEKQQKQIEKTEDFIRRNIAGSNSKNARGRRKQLERMEKMPPPSKERPKPDFSFKQLHCSMQQKLIIKDLSIGYNNQPLIKNINLTINGEERVIIKGFNGIGKTTLLKTLLNKIKPIEGSFEFSDTIKPIYYEQDLNWENGSLTPIDVIRQTYPNLNEREVRNLLAKNGLSNKDVMQPISTLSGGEQAKVKLAILSLKPTNFLILDEPTNHLDVQAKEVLKNTLLNLQITILLVCHEESFYKDIANKVIDISKLA</sequence>
<proteinExistence type="predicted"/>
<dbReference type="EMBL" id="BA000026">
    <property type="protein sequence ID" value="BAC44148.1"/>
    <property type="molecule type" value="Genomic_DNA"/>
</dbReference>
<dbReference type="PROSITE" id="PS00211">
    <property type="entry name" value="ABC_TRANSPORTER_1"/>
    <property type="match status" value="2"/>
</dbReference>
<keyword evidence="6" id="KW-1185">Reference proteome</keyword>
<dbReference type="PANTHER" id="PTHR42855:SF2">
    <property type="entry name" value="DRUG RESISTANCE ABC TRANSPORTER,ATP-BINDING PROTEIN"/>
    <property type="match status" value="1"/>
</dbReference>
<dbReference type="InterPro" id="IPR032781">
    <property type="entry name" value="ABC_tran_Xtn"/>
</dbReference>
<dbReference type="Gene3D" id="3.40.50.300">
    <property type="entry name" value="P-loop containing nucleotide triphosphate hydrolases"/>
    <property type="match status" value="2"/>
</dbReference>
<dbReference type="InterPro" id="IPR027417">
    <property type="entry name" value="P-loop_NTPase"/>
</dbReference>
<dbReference type="Pfam" id="PF12848">
    <property type="entry name" value="ABC_tran_Xtn"/>
    <property type="match status" value="1"/>
</dbReference>
<dbReference type="HOGENOM" id="CLU_000604_36_0_14"/>
<gene>
    <name evidence="5" type="ordered locus">MYPE3570</name>
</gene>
<name>Q8EW48_MALP2</name>
<dbReference type="NCBIfam" id="NF000355">
    <property type="entry name" value="ribo_prot_ABC_F"/>
    <property type="match status" value="1"/>
</dbReference>
<dbReference type="FunFam" id="3.40.50.300:FF:000011">
    <property type="entry name" value="Putative ABC transporter ATP-binding component"/>
    <property type="match status" value="1"/>
</dbReference>
<accession>Q8EW48</accession>
<dbReference type="RefSeq" id="WP_011077184.1">
    <property type="nucleotide sequence ID" value="NC_004432.1"/>
</dbReference>
<evidence type="ECO:0000256" key="2">
    <source>
        <dbReference type="ARBA" id="ARBA00022840"/>
    </source>
</evidence>
<dbReference type="InParanoid" id="Q8EW48"/>
<dbReference type="Proteomes" id="UP000002522">
    <property type="component" value="Chromosome"/>
</dbReference>
<dbReference type="SMART" id="SM00382">
    <property type="entry name" value="AAA"/>
    <property type="match status" value="2"/>
</dbReference>
<dbReference type="Pfam" id="PF00005">
    <property type="entry name" value="ABC_tran"/>
    <property type="match status" value="2"/>
</dbReference>
<dbReference type="GO" id="GO:0016887">
    <property type="term" value="F:ATP hydrolysis activity"/>
    <property type="evidence" value="ECO:0007669"/>
    <property type="project" value="InterPro"/>
</dbReference>
<dbReference type="InterPro" id="IPR017871">
    <property type="entry name" value="ABC_transporter-like_CS"/>
</dbReference>
<organism evidence="5 6">
    <name type="scientific">Malacoplasma penetrans (strain HF-2)</name>
    <name type="common">Mycoplasma penetrans</name>
    <dbReference type="NCBI Taxonomy" id="272633"/>
    <lineage>
        <taxon>Bacteria</taxon>
        <taxon>Bacillati</taxon>
        <taxon>Mycoplasmatota</taxon>
        <taxon>Mycoplasmoidales</taxon>
        <taxon>Mycoplasmoidaceae</taxon>
        <taxon>Malacoplasma</taxon>
    </lineage>
</organism>
<dbReference type="FunCoup" id="Q8EW48">
    <property type="interactions" value="174"/>
</dbReference>
<evidence type="ECO:0000256" key="3">
    <source>
        <dbReference type="SAM" id="MobiDB-lite"/>
    </source>
</evidence>
<reference evidence="5 6" key="1">
    <citation type="journal article" date="2002" name="Nucleic Acids Res.">
        <title>The complete genomic sequence of Mycoplasma penetrans, an intracellular bacterial pathogen in humans.</title>
        <authorList>
            <person name="Sasaki Y."/>
            <person name="Ishikawa J."/>
            <person name="Yamashita A."/>
            <person name="Oshima K."/>
            <person name="Kenri T."/>
            <person name="Furuya K."/>
            <person name="Yoshino C."/>
            <person name="Horino A."/>
            <person name="Shiba T."/>
            <person name="Sasaki T."/>
            <person name="Hattori M."/>
        </authorList>
    </citation>
    <scope>NUCLEOTIDE SEQUENCE [LARGE SCALE GENOMIC DNA]</scope>
    <source>
        <strain evidence="5 6">HF-2</strain>
    </source>
</reference>
<dbReference type="STRING" id="272633.gene:10731469"/>
<keyword evidence="2 5" id="KW-0067">ATP-binding</keyword>
<dbReference type="InterPro" id="IPR003439">
    <property type="entry name" value="ABC_transporter-like_ATP-bd"/>
</dbReference>
<evidence type="ECO:0000256" key="1">
    <source>
        <dbReference type="ARBA" id="ARBA00022741"/>
    </source>
</evidence>
<evidence type="ECO:0000313" key="6">
    <source>
        <dbReference type="Proteomes" id="UP000002522"/>
    </source>
</evidence>
<feature type="region of interest" description="Disordered" evidence="3">
    <location>
        <begin position="277"/>
        <end position="307"/>
    </location>
</feature>
<dbReference type="InterPro" id="IPR003593">
    <property type="entry name" value="AAA+_ATPase"/>
</dbReference>
<feature type="domain" description="ABC transporter" evidence="4">
    <location>
        <begin position="321"/>
        <end position="510"/>
    </location>
</feature>
<dbReference type="PANTHER" id="PTHR42855">
    <property type="entry name" value="ABC TRANSPORTER ATP-BINDING SUBUNIT"/>
    <property type="match status" value="1"/>
</dbReference>